<name>A0A3B1CGC5_9ZZZZ</name>
<organism evidence="1">
    <name type="scientific">hydrothermal vent metagenome</name>
    <dbReference type="NCBI Taxonomy" id="652676"/>
    <lineage>
        <taxon>unclassified sequences</taxon>
        <taxon>metagenomes</taxon>
        <taxon>ecological metagenomes</taxon>
    </lineage>
</organism>
<sequence>MKIIIDFDGPIVDVSPRYYFIYRALTEKYGATHTLSKDEYWSLKRKRTPIPEILKLSGLPASAHLTYINERLSIIENKEFLAYDRLYPFVPGVIKELSVFSEIYIVTLRNRRENLSWQLSELDIGHLFPNVYSLDNNDGTWEVKKRLVLDAQIMENGEKTYFVGDTEADVLAANDLNAISVAVESGIRNREMLEALNPDFIIPDISTIGKLIRDNNDTKSA</sequence>
<dbReference type="EMBL" id="UOGB01000281">
    <property type="protein sequence ID" value="VAX23793.1"/>
    <property type="molecule type" value="Genomic_DNA"/>
</dbReference>
<accession>A0A3B1CGC5</accession>
<dbReference type="SUPFAM" id="SSF56784">
    <property type="entry name" value="HAD-like"/>
    <property type="match status" value="1"/>
</dbReference>
<gene>
    <name evidence="1" type="ORF">MNBD_NITROSPINAE03-80</name>
</gene>
<dbReference type="Gene3D" id="3.40.50.1000">
    <property type="entry name" value="HAD superfamily/HAD-like"/>
    <property type="match status" value="1"/>
</dbReference>
<reference evidence="1" key="1">
    <citation type="submission" date="2018-06" db="EMBL/GenBank/DDBJ databases">
        <authorList>
            <person name="Zhirakovskaya E."/>
        </authorList>
    </citation>
    <scope>NUCLEOTIDE SEQUENCE</scope>
</reference>
<proteinExistence type="predicted"/>
<protein>
    <recommendedName>
        <fullName evidence="2">Haloacid dehalogenase-like hydrolase</fullName>
    </recommendedName>
</protein>
<dbReference type="GO" id="GO:0006281">
    <property type="term" value="P:DNA repair"/>
    <property type="evidence" value="ECO:0007669"/>
    <property type="project" value="TreeGrafter"/>
</dbReference>
<dbReference type="InterPro" id="IPR036412">
    <property type="entry name" value="HAD-like_sf"/>
</dbReference>
<dbReference type="InterPro" id="IPR023214">
    <property type="entry name" value="HAD_sf"/>
</dbReference>
<dbReference type="GO" id="GO:0008967">
    <property type="term" value="F:phosphoglycolate phosphatase activity"/>
    <property type="evidence" value="ECO:0007669"/>
    <property type="project" value="TreeGrafter"/>
</dbReference>
<dbReference type="PANTHER" id="PTHR43434">
    <property type="entry name" value="PHOSPHOGLYCOLATE PHOSPHATASE"/>
    <property type="match status" value="1"/>
</dbReference>
<dbReference type="InterPro" id="IPR050155">
    <property type="entry name" value="HAD-like_hydrolase_sf"/>
</dbReference>
<evidence type="ECO:0008006" key="2">
    <source>
        <dbReference type="Google" id="ProtNLM"/>
    </source>
</evidence>
<dbReference type="GO" id="GO:0005829">
    <property type="term" value="C:cytosol"/>
    <property type="evidence" value="ECO:0007669"/>
    <property type="project" value="TreeGrafter"/>
</dbReference>
<dbReference type="InterPro" id="IPR023198">
    <property type="entry name" value="PGP-like_dom2"/>
</dbReference>
<dbReference type="AlphaFoldDB" id="A0A3B1CGC5"/>
<evidence type="ECO:0000313" key="1">
    <source>
        <dbReference type="EMBL" id="VAX23793.1"/>
    </source>
</evidence>
<dbReference type="Pfam" id="PF13242">
    <property type="entry name" value="Hydrolase_like"/>
    <property type="match status" value="1"/>
</dbReference>
<dbReference type="Gene3D" id="1.10.150.240">
    <property type="entry name" value="Putative phosphatase, domain 2"/>
    <property type="match status" value="1"/>
</dbReference>
<dbReference type="PANTHER" id="PTHR43434:SF1">
    <property type="entry name" value="PHOSPHOGLYCOLATE PHOSPHATASE"/>
    <property type="match status" value="1"/>
</dbReference>